<reference evidence="4 5" key="1">
    <citation type="journal article" date="2012" name="Appl. Environ. Microbiol.">
        <title>Short-read sequencing for genomic analysis of the brown rot fungus Fibroporia radiculosa.</title>
        <authorList>
            <person name="Tang J.D."/>
            <person name="Perkins A.D."/>
            <person name="Sonstegard T.S."/>
            <person name="Schroeder S.G."/>
            <person name="Burgess S.C."/>
            <person name="Diehl S.V."/>
        </authorList>
    </citation>
    <scope>NUCLEOTIDE SEQUENCE [LARGE SCALE GENOMIC DNA]</scope>
    <source>
        <strain evidence="4 5">TFFH 294</strain>
    </source>
</reference>
<dbReference type="InParanoid" id="J4H2M9"/>
<dbReference type="Proteomes" id="UP000006352">
    <property type="component" value="Unassembled WGS sequence"/>
</dbReference>
<gene>
    <name evidence="4" type="ORF">FIBRA_03871</name>
</gene>
<dbReference type="GO" id="GO:0031146">
    <property type="term" value="P:SCF-dependent proteasomal ubiquitin-dependent protein catabolic process"/>
    <property type="evidence" value="ECO:0007669"/>
    <property type="project" value="TreeGrafter"/>
</dbReference>
<dbReference type="PROSITE" id="PS50181">
    <property type="entry name" value="FBOX"/>
    <property type="match status" value="1"/>
</dbReference>
<dbReference type="InterPro" id="IPR045464">
    <property type="entry name" value="Hrt3/FBXO9_C"/>
</dbReference>
<feature type="compositionally biased region" description="Polar residues" evidence="2">
    <location>
        <begin position="149"/>
        <end position="162"/>
    </location>
</feature>
<dbReference type="Pfam" id="PF19270">
    <property type="entry name" value="FBO_C"/>
    <property type="match status" value="1"/>
</dbReference>
<dbReference type="SUPFAM" id="SSF81383">
    <property type="entry name" value="F-box domain"/>
    <property type="match status" value="1"/>
</dbReference>
<feature type="compositionally biased region" description="Basic and acidic residues" evidence="2">
    <location>
        <begin position="22"/>
        <end position="34"/>
    </location>
</feature>
<feature type="domain" description="F-box" evidence="3">
    <location>
        <begin position="228"/>
        <end position="274"/>
    </location>
</feature>
<keyword evidence="1" id="KW-0833">Ubl conjugation pathway</keyword>
<sequence>MQSSQDTVPDSDELVRFREAWKAEVRKKKTEDATASRLTPLTAEPQADSATSSGPATVSNVSAPNHAQSPRTHTVPLRPVTRPPDRAELVQRNETSIPYGKVLGRAVELYRRAVQCEQQSKLDDALQLYRVAFRMDSNVDRAYHKLETQQDVSGSAATSASFSHRKSPSASAGPVVDEIAQAIKALDVHSRLAPVSQIGNAIVTGTLASIIAGWPPDLTFAPEDEKEGVLLQKLPDELLVHILRGLDTATLERFATVNRKARVVTLDTELWKNFVRAIYKPPQIPDDEDMDALLHHYTADFRRLYIEQPRVRFDGVYIAVCHYIRPGLSETAWMNVSHLVTYHRYLRFYPNGQVLSLLANEEMAPQQVIPVLKPTMRMKARLIRPLNLLSWLKQRTLGSLHRNLASFGNDDELGVALASSGQVEPPGF</sequence>
<feature type="region of interest" description="Disordered" evidence="2">
    <location>
        <begin position="22"/>
        <end position="84"/>
    </location>
</feature>
<dbReference type="PANTHER" id="PTHR12874">
    <property type="entry name" value="F-BOX ONLY PROTEIN 48-RELATED"/>
    <property type="match status" value="1"/>
</dbReference>
<dbReference type="STRING" id="599839.J4H2M9"/>
<dbReference type="InterPro" id="IPR001810">
    <property type="entry name" value="F-box_dom"/>
</dbReference>
<dbReference type="HOGENOM" id="CLU_017706_2_0_1"/>
<dbReference type="GeneID" id="24096715"/>
<dbReference type="Gene3D" id="1.20.1280.50">
    <property type="match status" value="1"/>
</dbReference>
<dbReference type="GO" id="GO:0005737">
    <property type="term" value="C:cytoplasm"/>
    <property type="evidence" value="ECO:0007669"/>
    <property type="project" value="TreeGrafter"/>
</dbReference>
<dbReference type="InterPro" id="IPR036047">
    <property type="entry name" value="F-box-like_dom_sf"/>
</dbReference>
<dbReference type="GO" id="GO:0019005">
    <property type="term" value="C:SCF ubiquitin ligase complex"/>
    <property type="evidence" value="ECO:0007669"/>
    <property type="project" value="TreeGrafter"/>
</dbReference>
<dbReference type="FunCoup" id="J4H2M9">
    <property type="interactions" value="61"/>
</dbReference>
<evidence type="ECO:0000259" key="3">
    <source>
        <dbReference type="PROSITE" id="PS50181"/>
    </source>
</evidence>
<dbReference type="RefSeq" id="XP_012181087.1">
    <property type="nucleotide sequence ID" value="XM_012325697.1"/>
</dbReference>
<evidence type="ECO:0000256" key="2">
    <source>
        <dbReference type="SAM" id="MobiDB-lite"/>
    </source>
</evidence>
<evidence type="ECO:0000313" key="5">
    <source>
        <dbReference type="Proteomes" id="UP000006352"/>
    </source>
</evidence>
<name>J4H2M9_9APHY</name>
<proteinExistence type="predicted"/>
<feature type="region of interest" description="Disordered" evidence="2">
    <location>
        <begin position="149"/>
        <end position="171"/>
    </location>
</feature>
<evidence type="ECO:0000313" key="4">
    <source>
        <dbReference type="EMBL" id="CCM01804.1"/>
    </source>
</evidence>
<evidence type="ECO:0000256" key="1">
    <source>
        <dbReference type="ARBA" id="ARBA00022786"/>
    </source>
</evidence>
<feature type="compositionally biased region" description="Polar residues" evidence="2">
    <location>
        <begin position="48"/>
        <end position="72"/>
    </location>
</feature>
<dbReference type="Pfam" id="PF12937">
    <property type="entry name" value="F-box-like"/>
    <property type="match status" value="1"/>
</dbReference>
<keyword evidence="5" id="KW-1185">Reference proteome</keyword>
<dbReference type="PANTHER" id="PTHR12874:SF9">
    <property type="entry name" value="F-BOX ONLY PROTEIN 48"/>
    <property type="match status" value="1"/>
</dbReference>
<dbReference type="OrthoDB" id="2117972at2759"/>
<accession>J4H2M9</accession>
<organism evidence="4 5">
    <name type="scientific">Fibroporia radiculosa</name>
    <dbReference type="NCBI Taxonomy" id="599839"/>
    <lineage>
        <taxon>Eukaryota</taxon>
        <taxon>Fungi</taxon>
        <taxon>Dikarya</taxon>
        <taxon>Basidiomycota</taxon>
        <taxon>Agaricomycotina</taxon>
        <taxon>Agaricomycetes</taxon>
        <taxon>Polyporales</taxon>
        <taxon>Fibroporiaceae</taxon>
        <taxon>Fibroporia</taxon>
    </lineage>
</organism>
<dbReference type="EMBL" id="HE797050">
    <property type="protein sequence ID" value="CCM01804.1"/>
    <property type="molecule type" value="Genomic_DNA"/>
</dbReference>
<dbReference type="AlphaFoldDB" id="J4H2M9"/>
<protein>
    <recommendedName>
        <fullName evidence="3">F-box domain-containing protein</fullName>
    </recommendedName>
</protein>